<keyword evidence="2" id="KW-0325">Glycoprotein</keyword>
<feature type="domain" description="Glycoside hydrolase family 31 TIM barrel" evidence="4">
    <location>
        <begin position="272"/>
        <end position="339"/>
    </location>
</feature>
<proteinExistence type="inferred from homology"/>
<keyword evidence="3" id="KW-0378">Hydrolase</keyword>
<dbReference type="GO" id="GO:0030246">
    <property type="term" value="F:carbohydrate binding"/>
    <property type="evidence" value="ECO:0007669"/>
    <property type="project" value="InterPro"/>
</dbReference>
<evidence type="ECO:0000259" key="4">
    <source>
        <dbReference type="Pfam" id="PF01055"/>
    </source>
</evidence>
<reference evidence="5" key="1">
    <citation type="submission" date="2020-11" db="EMBL/GenBank/DDBJ databases">
        <authorList>
            <person name="Tran Van P."/>
        </authorList>
    </citation>
    <scope>NUCLEOTIDE SEQUENCE</scope>
</reference>
<feature type="domain" description="Glycoside hydrolase family 31 TIM barrel" evidence="4">
    <location>
        <begin position="138"/>
        <end position="238"/>
    </location>
</feature>
<evidence type="ECO:0000256" key="1">
    <source>
        <dbReference type="ARBA" id="ARBA00007806"/>
    </source>
</evidence>
<evidence type="ECO:0000256" key="2">
    <source>
        <dbReference type="ARBA" id="ARBA00023180"/>
    </source>
</evidence>
<protein>
    <recommendedName>
        <fullName evidence="4">Glycoside hydrolase family 31 TIM barrel domain-containing protein</fullName>
    </recommendedName>
</protein>
<dbReference type="InterPro" id="IPR017853">
    <property type="entry name" value="GH"/>
</dbReference>
<organism evidence="5">
    <name type="scientific">Cyprideis torosa</name>
    <dbReference type="NCBI Taxonomy" id="163714"/>
    <lineage>
        <taxon>Eukaryota</taxon>
        <taxon>Metazoa</taxon>
        <taxon>Ecdysozoa</taxon>
        <taxon>Arthropoda</taxon>
        <taxon>Crustacea</taxon>
        <taxon>Oligostraca</taxon>
        <taxon>Ostracoda</taxon>
        <taxon>Podocopa</taxon>
        <taxon>Podocopida</taxon>
        <taxon>Cytherocopina</taxon>
        <taxon>Cytheroidea</taxon>
        <taxon>Cytherideidae</taxon>
        <taxon>Cyprideis</taxon>
    </lineage>
</organism>
<dbReference type="Gene3D" id="3.20.20.80">
    <property type="entry name" value="Glycosidases"/>
    <property type="match status" value="2"/>
</dbReference>
<evidence type="ECO:0000313" key="5">
    <source>
        <dbReference type="EMBL" id="CAD7223869.1"/>
    </source>
</evidence>
<keyword evidence="3" id="KW-0326">Glycosidase</keyword>
<sequence length="342" mass="39723">MFDTSRSPLIFEDQFLQLTTSLPTTDAYGMGENVHESFLHDFDAAKVFPIFARDEPPTDGDKNAYGTHPFYEVFEEDGSLHGVLFFNSNPQEYTFFKEDGQIPSLTLRAIGGIFNFHLFTGPTFDLVSQQYTEVIGRPMLPPYWSLGFQLSKWNYLTLDKFREVVERNRYAGIPQDVQYGDIDYMDTFKIFTYNQQDWNGFPEYIRDIKQRLGMKFIPILDPALVIDFTDNYPPGKRGWELLQKHFTGLSRKQGLLVGKLRALIDGSRSFIDYDVHNLYGWFHTLSAIEGARQATQKRSLVVTRSTFVSSGRYAGHWFGDNVSRWTDLRRSIILMFEFKYKP</sequence>
<dbReference type="EMBL" id="OB660267">
    <property type="protein sequence ID" value="CAD7223869.1"/>
    <property type="molecule type" value="Genomic_DNA"/>
</dbReference>
<dbReference type="OrthoDB" id="1334205at2759"/>
<dbReference type="AlphaFoldDB" id="A0A7R8W6N0"/>
<dbReference type="Gene3D" id="2.60.40.1760">
    <property type="entry name" value="glycosyl hydrolase (family 31)"/>
    <property type="match status" value="1"/>
</dbReference>
<dbReference type="SUPFAM" id="SSF74650">
    <property type="entry name" value="Galactose mutarotase-like"/>
    <property type="match status" value="1"/>
</dbReference>
<gene>
    <name evidence="5" type="ORF">CTOB1V02_LOCUS1844</name>
</gene>
<dbReference type="GO" id="GO:0005975">
    <property type="term" value="P:carbohydrate metabolic process"/>
    <property type="evidence" value="ECO:0007669"/>
    <property type="project" value="InterPro"/>
</dbReference>
<dbReference type="PANTHER" id="PTHR22762:SF133">
    <property type="entry name" value="P-TYPE DOMAIN-CONTAINING PROTEIN"/>
    <property type="match status" value="1"/>
</dbReference>
<dbReference type="CDD" id="cd14752">
    <property type="entry name" value="GH31_N"/>
    <property type="match status" value="1"/>
</dbReference>
<dbReference type="GO" id="GO:0004558">
    <property type="term" value="F:alpha-1,4-glucosidase activity"/>
    <property type="evidence" value="ECO:0007669"/>
    <property type="project" value="TreeGrafter"/>
</dbReference>
<dbReference type="InterPro" id="IPR011013">
    <property type="entry name" value="Gal_mutarotase_sf_dom"/>
</dbReference>
<comment type="similarity">
    <text evidence="1 3">Belongs to the glycosyl hydrolase 31 family.</text>
</comment>
<name>A0A7R8W6N0_9CRUS</name>
<dbReference type="SUPFAM" id="SSF51445">
    <property type="entry name" value="(Trans)glycosidases"/>
    <property type="match status" value="1"/>
</dbReference>
<dbReference type="InterPro" id="IPR000322">
    <property type="entry name" value="Glyco_hydro_31_TIM"/>
</dbReference>
<dbReference type="PANTHER" id="PTHR22762">
    <property type="entry name" value="ALPHA-GLUCOSIDASE"/>
    <property type="match status" value="1"/>
</dbReference>
<dbReference type="Pfam" id="PF01055">
    <property type="entry name" value="Glyco_hydro_31_2nd"/>
    <property type="match status" value="2"/>
</dbReference>
<accession>A0A7R8W6N0</accession>
<evidence type="ECO:0000256" key="3">
    <source>
        <dbReference type="RuleBase" id="RU361185"/>
    </source>
</evidence>